<name>A0A2G9RTV5_AQUCT</name>
<reference evidence="2" key="1">
    <citation type="submission" date="2017-08" db="EMBL/GenBank/DDBJ databases">
        <title>Assembly of the North American Bullfrog Genome.</title>
        <authorList>
            <person name="Warren R.L."/>
            <person name="Vandervalk B.P."/>
            <person name="Kucuk E."/>
            <person name="Birol I."/>
            <person name="Helbing C."/>
            <person name="Pandoh P."/>
            <person name="Behsaz B."/>
            <person name="Mohamadi H."/>
            <person name="Chu J."/>
            <person name="Jackman S."/>
            <person name="Hammond S.A."/>
            <person name="Veldhoen N."/>
            <person name="Kirk H."/>
            <person name="Zhao Y."/>
            <person name="Coope R."/>
            <person name="Pleasance S."/>
            <person name="Moore R."/>
            <person name="Holt R."/>
        </authorList>
    </citation>
    <scope>NUCLEOTIDE SEQUENCE</scope>
    <source>
        <strain evidence="2">Bruno</strain>
        <tissue evidence="2">Liver</tissue>
    </source>
</reference>
<keyword evidence="1" id="KW-0812">Transmembrane</keyword>
<organism evidence="2">
    <name type="scientific">Aquarana catesbeiana</name>
    <name type="common">American bullfrog</name>
    <name type="synonym">Rana catesbeiana</name>
    <dbReference type="NCBI Taxonomy" id="8400"/>
    <lineage>
        <taxon>Eukaryota</taxon>
        <taxon>Metazoa</taxon>
        <taxon>Chordata</taxon>
        <taxon>Craniata</taxon>
        <taxon>Vertebrata</taxon>
        <taxon>Euteleostomi</taxon>
        <taxon>Amphibia</taxon>
        <taxon>Batrachia</taxon>
        <taxon>Anura</taxon>
        <taxon>Neobatrachia</taxon>
        <taxon>Ranoidea</taxon>
        <taxon>Ranidae</taxon>
        <taxon>Aquarana</taxon>
    </lineage>
</organism>
<proteinExistence type="predicted"/>
<feature type="transmembrane region" description="Helical" evidence="1">
    <location>
        <begin position="107"/>
        <end position="130"/>
    </location>
</feature>
<sequence>MALMVELDSLVTEYIFILVFFFLLKFSVYICNRVKTIYWLLNFSQMLVYNSKARSHYLILHNFNLKYLTPVLFCKTAFALLVIQIIRETVNRNSEVNKILQTKPLGWLSYRVSVSVVTFEVIPCTLLFFLQPGTGEAFSELC</sequence>
<protein>
    <submittedName>
        <fullName evidence="2">Uncharacterized protein</fullName>
    </submittedName>
</protein>
<keyword evidence="1" id="KW-1133">Transmembrane helix</keyword>
<accession>A0A2G9RTV5</accession>
<evidence type="ECO:0000313" key="2">
    <source>
        <dbReference type="EMBL" id="PIO31336.1"/>
    </source>
</evidence>
<gene>
    <name evidence="2" type="ORF">AB205_0064010</name>
</gene>
<keyword evidence="1" id="KW-0472">Membrane</keyword>
<feature type="transmembrane region" description="Helical" evidence="1">
    <location>
        <begin position="14"/>
        <end position="31"/>
    </location>
</feature>
<dbReference type="AlphaFoldDB" id="A0A2G9RTV5"/>
<evidence type="ECO:0000256" key="1">
    <source>
        <dbReference type="SAM" id="Phobius"/>
    </source>
</evidence>
<dbReference type="EMBL" id="KV932242">
    <property type="protein sequence ID" value="PIO31336.1"/>
    <property type="molecule type" value="Genomic_DNA"/>
</dbReference>